<keyword evidence="4" id="KW-0498">Mitosis</keyword>
<keyword evidence="3" id="KW-0227">DNA damage</keyword>
<dbReference type="EMBL" id="CACVBM020001362">
    <property type="protein sequence ID" value="CAA7046934.1"/>
    <property type="molecule type" value="Genomic_DNA"/>
</dbReference>
<dbReference type="GO" id="GO:0051301">
    <property type="term" value="P:cell division"/>
    <property type="evidence" value="ECO:0007669"/>
    <property type="project" value="UniProtKB-KW"/>
</dbReference>
<evidence type="ECO:0000313" key="9">
    <source>
        <dbReference type="EMBL" id="CAA7054159.1"/>
    </source>
</evidence>
<evidence type="ECO:0000256" key="2">
    <source>
        <dbReference type="ARBA" id="ARBA00022618"/>
    </source>
</evidence>
<evidence type="ECO:0000313" key="8">
    <source>
        <dbReference type="EMBL" id="CAA7046934.1"/>
    </source>
</evidence>
<dbReference type="SUPFAM" id="SSF48371">
    <property type="entry name" value="ARM repeat"/>
    <property type="match status" value="1"/>
</dbReference>
<dbReference type="InterPro" id="IPR039776">
    <property type="entry name" value="Pds5"/>
</dbReference>
<name>A0A6D2K4L2_9BRAS</name>
<evidence type="ECO:0000256" key="3">
    <source>
        <dbReference type="ARBA" id="ARBA00022763"/>
    </source>
</evidence>
<reference evidence="8 10" key="1">
    <citation type="submission" date="2020-01" db="EMBL/GenBank/DDBJ databases">
        <authorList>
            <person name="Mishra B."/>
        </authorList>
    </citation>
    <scope>NUCLEOTIDE SEQUENCE [LARGE SCALE GENOMIC DNA]</scope>
</reference>
<keyword evidence="6" id="KW-0539">Nucleus</keyword>
<keyword evidence="2" id="KW-0132">Cell division</keyword>
<dbReference type="GO" id="GO:0007064">
    <property type="term" value="P:mitotic sister chromatid cohesion"/>
    <property type="evidence" value="ECO:0007669"/>
    <property type="project" value="InterPro"/>
</dbReference>
<dbReference type="GO" id="GO:0035825">
    <property type="term" value="P:homologous recombination"/>
    <property type="evidence" value="ECO:0007669"/>
    <property type="project" value="UniProtKB-ARBA"/>
</dbReference>
<sequence length="346" mass="39388">MLKSTIVGDEFLNHDDVDVRVAVAACLSETLKLTSPDPPYHHDTLEDIFSLIVSSFKNLDDMSSPSYEKRISILQSVNEVNAWAVMVGLDYSLVVPPSSAAELLKILENISKCLLKLQKAEMEPEFDLYWFVLFKSMRVLTKEDILNHEDVDVRVAAAACLTEAMYFTSPHFPFTRQELRDVFIIMASSFEGLDDISSPSYEKRIYILRNFDELDLWRIPVGLCYYQPLAKLPQTFLTTIREHHPKEVFEAMRDMIIGVVPYVTDQALTTILTYLRKGAEVPQVSRKLAEEALSNFDKFSYTLTNFKKNLIHAVISSGFSLEDYSDIVAKICGGKLQMFTLWPLIG</sequence>
<evidence type="ECO:0000256" key="1">
    <source>
        <dbReference type="ARBA" id="ARBA00004123"/>
    </source>
</evidence>
<protein>
    <submittedName>
        <fullName evidence="8">Uncharacterized protein</fullName>
    </submittedName>
</protein>
<dbReference type="OrthoDB" id="1079183at2759"/>
<dbReference type="EMBL" id="CACVBM020001562">
    <property type="protein sequence ID" value="CAA7054159.1"/>
    <property type="molecule type" value="Genomic_DNA"/>
</dbReference>
<comment type="subcellular location">
    <subcellularLocation>
        <location evidence="1">Nucleus</location>
    </subcellularLocation>
</comment>
<dbReference type="PANTHER" id="PTHR12663">
    <property type="entry name" value="ANDROGEN INDUCED INHIBITOR OF PROLIFERATION AS3 / PDS5-RELATED"/>
    <property type="match status" value="1"/>
</dbReference>
<evidence type="ECO:0000256" key="6">
    <source>
        <dbReference type="ARBA" id="ARBA00023242"/>
    </source>
</evidence>
<dbReference type="InterPro" id="IPR016024">
    <property type="entry name" value="ARM-type_fold"/>
</dbReference>
<keyword evidence="5" id="KW-0234">DNA repair</keyword>
<accession>A0A6D2K4L2</accession>
<evidence type="ECO:0000313" key="10">
    <source>
        <dbReference type="Proteomes" id="UP000467841"/>
    </source>
</evidence>
<proteinExistence type="predicted"/>
<dbReference type="GO" id="GO:0006281">
    <property type="term" value="P:DNA repair"/>
    <property type="evidence" value="ECO:0007669"/>
    <property type="project" value="UniProtKB-KW"/>
</dbReference>
<evidence type="ECO:0000256" key="5">
    <source>
        <dbReference type="ARBA" id="ARBA00023204"/>
    </source>
</evidence>
<dbReference type="GO" id="GO:0000785">
    <property type="term" value="C:chromatin"/>
    <property type="evidence" value="ECO:0007669"/>
    <property type="project" value="TreeGrafter"/>
</dbReference>
<keyword evidence="7" id="KW-0131">Cell cycle</keyword>
<evidence type="ECO:0000256" key="7">
    <source>
        <dbReference type="ARBA" id="ARBA00023306"/>
    </source>
</evidence>
<dbReference type="Pfam" id="PF20168">
    <property type="entry name" value="PDS5"/>
    <property type="match status" value="2"/>
</dbReference>
<dbReference type="Proteomes" id="UP000467841">
    <property type="component" value="Unassembled WGS sequence"/>
</dbReference>
<dbReference type="GO" id="GO:0005634">
    <property type="term" value="C:nucleus"/>
    <property type="evidence" value="ECO:0007669"/>
    <property type="project" value="UniProtKB-SubCell"/>
</dbReference>
<dbReference type="PANTHER" id="PTHR12663:SF3">
    <property type="entry name" value="SISTER CHROMATID COHESION PROTEIN PDS5 HOMOLOG C"/>
    <property type="match status" value="1"/>
</dbReference>
<gene>
    <name evidence="8" type="ORF">MERR_LOCUS34169</name>
    <name evidence="9" type="ORF">MERR_LOCUS41395</name>
</gene>
<dbReference type="AlphaFoldDB" id="A0A6D2K4L2"/>
<organism evidence="8 10">
    <name type="scientific">Microthlaspi erraticum</name>
    <dbReference type="NCBI Taxonomy" id="1685480"/>
    <lineage>
        <taxon>Eukaryota</taxon>
        <taxon>Viridiplantae</taxon>
        <taxon>Streptophyta</taxon>
        <taxon>Embryophyta</taxon>
        <taxon>Tracheophyta</taxon>
        <taxon>Spermatophyta</taxon>
        <taxon>Magnoliopsida</taxon>
        <taxon>eudicotyledons</taxon>
        <taxon>Gunneridae</taxon>
        <taxon>Pentapetalae</taxon>
        <taxon>rosids</taxon>
        <taxon>malvids</taxon>
        <taxon>Brassicales</taxon>
        <taxon>Brassicaceae</taxon>
        <taxon>Coluteocarpeae</taxon>
        <taxon>Microthlaspi</taxon>
    </lineage>
</organism>
<keyword evidence="10" id="KW-1185">Reference proteome</keyword>
<evidence type="ECO:0000256" key="4">
    <source>
        <dbReference type="ARBA" id="ARBA00022776"/>
    </source>
</evidence>